<evidence type="ECO:0000313" key="2">
    <source>
        <dbReference type="EMBL" id="SFF58117.1"/>
    </source>
</evidence>
<gene>
    <name evidence="2" type="ORF">SAMN05421541_1148</name>
</gene>
<evidence type="ECO:0000256" key="1">
    <source>
        <dbReference type="SAM" id="Phobius"/>
    </source>
</evidence>
<organism evidence="2 3">
    <name type="scientific">Actinoplanes philippinensis</name>
    <dbReference type="NCBI Taxonomy" id="35752"/>
    <lineage>
        <taxon>Bacteria</taxon>
        <taxon>Bacillati</taxon>
        <taxon>Actinomycetota</taxon>
        <taxon>Actinomycetes</taxon>
        <taxon>Micromonosporales</taxon>
        <taxon>Micromonosporaceae</taxon>
        <taxon>Actinoplanes</taxon>
    </lineage>
</organism>
<proteinExistence type="predicted"/>
<keyword evidence="1" id="KW-1133">Transmembrane helix</keyword>
<dbReference type="OrthoDB" id="3287447at2"/>
<feature type="transmembrane region" description="Helical" evidence="1">
    <location>
        <begin position="59"/>
        <end position="81"/>
    </location>
</feature>
<keyword evidence="1" id="KW-0472">Membrane</keyword>
<protein>
    <submittedName>
        <fullName evidence="2">Uncharacterized protein</fullName>
    </submittedName>
</protein>
<accession>A0A1I2JYW5</accession>
<sequence>MANSDSTITSLIRTAWRTAPPVLRRFAYGVWTVALVAVVLSGVADARNWWGGLQFTTNIIAELVCGLFALPAALVIIARLADYQVQELERVRLEARYGAALEQLTSSVRTTGDYVQELVQEVTDSTNAFVTAVRIVNGGLADPDAAIESAHLLQAQMDRQQWLFYERVVTPLRIDGNQLRAVFGELVRHGEQTAQAAQFERLWNDIEAVLRHHRQTMAAGYQEFARGGTPTANRATRMRNVAIEHLQSVDHLLHLCDELKAFANEVRPQLARADLSVGRPGR</sequence>
<reference evidence="2 3" key="1">
    <citation type="submission" date="2016-10" db="EMBL/GenBank/DDBJ databases">
        <authorList>
            <person name="de Groot N.N."/>
        </authorList>
    </citation>
    <scope>NUCLEOTIDE SEQUENCE [LARGE SCALE GENOMIC DNA]</scope>
    <source>
        <strain evidence="2 3">DSM 43019</strain>
    </source>
</reference>
<evidence type="ECO:0000313" key="3">
    <source>
        <dbReference type="Proteomes" id="UP000199645"/>
    </source>
</evidence>
<dbReference type="AlphaFoldDB" id="A0A1I2JYW5"/>
<dbReference type="STRING" id="35752.SAMN05421541_1148"/>
<dbReference type="Proteomes" id="UP000199645">
    <property type="component" value="Unassembled WGS sequence"/>
</dbReference>
<keyword evidence="3" id="KW-1185">Reference proteome</keyword>
<keyword evidence="1" id="KW-0812">Transmembrane</keyword>
<feature type="transmembrane region" description="Helical" evidence="1">
    <location>
        <begin position="26"/>
        <end position="44"/>
    </location>
</feature>
<name>A0A1I2JYW5_9ACTN</name>
<dbReference type="EMBL" id="FONV01000014">
    <property type="protein sequence ID" value="SFF58117.1"/>
    <property type="molecule type" value="Genomic_DNA"/>
</dbReference>
<dbReference type="RefSeq" id="WP_093619999.1">
    <property type="nucleotide sequence ID" value="NZ_BOMT01000082.1"/>
</dbReference>